<dbReference type="EMBL" id="CP001575">
    <property type="protein sequence ID" value="ACO69317.1"/>
    <property type="molecule type" value="Genomic_DNA"/>
</dbReference>
<dbReference type="GO" id="GO:0004519">
    <property type="term" value="F:endonuclease activity"/>
    <property type="evidence" value="ECO:0007669"/>
    <property type="project" value="InterPro"/>
</dbReference>
<dbReference type="AlphaFoldDB" id="C1FGT5"/>
<accession>C1FGT5</accession>
<dbReference type="SUPFAM" id="SSF54060">
    <property type="entry name" value="His-Me finger endonucleases"/>
    <property type="match status" value="1"/>
</dbReference>
<dbReference type="Proteomes" id="UP000002009">
    <property type="component" value="Chromosome 8"/>
</dbReference>
<protein>
    <recommendedName>
        <fullName evidence="2">Zinc-binding loop region of homing endonuclease domain-containing protein</fullName>
    </recommendedName>
</protein>
<evidence type="ECO:0000259" key="2">
    <source>
        <dbReference type="Pfam" id="PF05551"/>
    </source>
</evidence>
<dbReference type="Gene3D" id="3.90.75.10">
    <property type="entry name" value="Homing Intron 3 (I-ppo) Encoded Endonuclease, Chain A"/>
    <property type="match status" value="1"/>
</dbReference>
<dbReference type="KEGG" id="mis:MICPUN_53176"/>
<dbReference type="InterPro" id="IPR044925">
    <property type="entry name" value="His-Me_finger_sf"/>
</dbReference>
<dbReference type="InterPro" id="IPR008704">
    <property type="entry name" value="Endonuclease_Zinc-binding_loop"/>
</dbReference>
<evidence type="ECO:0000313" key="4">
    <source>
        <dbReference type="Proteomes" id="UP000002009"/>
    </source>
</evidence>
<name>C1FGT5_MICCC</name>
<feature type="region of interest" description="Disordered" evidence="1">
    <location>
        <begin position="345"/>
        <end position="392"/>
    </location>
</feature>
<gene>
    <name evidence="3" type="ORF">MICPUN_53176</name>
</gene>
<keyword evidence="4" id="KW-1185">Reference proteome</keyword>
<evidence type="ECO:0000313" key="3">
    <source>
        <dbReference type="EMBL" id="ACO69317.1"/>
    </source>
</evidence>
<dbReference type="InterPro" id="IPR044930">
    <property type="entry name" value="Homing_endonuclease_His-Me"/>
</dbReference>
<organism evidence="3 4">
    <name type="scientific">Micromonas commoda (strain RCC299 / NOUM17 / CCMP2709)</name>
    <name type="common">Picoplanktonic green alga</name>
    <dbReference type="NCBI Taxonomy" id="296587"/>
    <lineage>
        <taxon>Eukaryota</taxon>
        <taxon>Viridiplantae</taxon>
        <taxon>Chlorophyta</taxon>
        <taxon>Mamiellophyceae</taxon>
        <taxon>Mamiellales</taxon>
        <taxon>Mamiellaceae</taxon>
        <taxon>Micromonas</taxon>
    </lineage>
</organism>
<feature type="compositionally biased region" description="Basic and acidic residues" evidence="1">
    <location>
        <begin position="351"/>
        <end position="360"/>
    </location>
</feature>
<feature type="domain" description="Zinc-binding loop region of homing endonuclease" evidence="2">
    <location>
        <begin position="208"/>
        <end position="314"/>
    </location>
</feature>
<feature type="compositionally biased region" description="Polar residues" evidence="1">
    <location>
        <begin position="373"/>
        <end position="383"/>
    </location>
</feature>
<sequence length="392" mass="44038">MASIEDVDKPYPARTTTTLGGIICKYRRKQTGNVKQTEVRPQGTVFSLPQSSFHQYPKLQLTDDQKKMLAEDPTNDYSKVLKMLLSVDNGDLIKLAQSFPAGDIERRQKVVEFGISLKAYYHLNSSVFSDIIKLKKAEVLADLYDQHSQFRPIILEMKKLVDQIQHCSEYDHAFESFSEERCWLCPEAGFQTINSMVSIRTPKLADKRFVEIKVTQLSLLNKLAQAGDPESIAQMAKIGQQREAESDTPRDGMLQTSHLCEPVHANTLGGHRRCYNPAHLIAESSQQNNRRKNCLGVVRLATGELLNVCPHGTKLINGQWINRCLGQREPSIDGELSAAQEAYLAPGVPRKTPDEQHASRSTDFPRAAPPSAQPSTQFESNLFKSAEDEQRK</sequence>
<evidence type="ECO:0000256" key="1">
    <source>
        <dbReference type="SAM" id="MobiDB-lite"/>
    </source>
</evidence>
<dbReference type="InParanoid" id="C1FGT5"/>
<dbReference type="Pfam" id="PF05551">
    <property type="entry name" value="zf-His_Me_endon"/>
    <property type="match status" value="1"/>
</dbReference>
<dbReference type="RefSeq" id="XP_002508059.1">
    <property type="nucleotide sequence ID" value="XM_002508013.1"/>
</dbReference>
<reference evidence="3 4" key="1">
    <citation type="journal article" date="2009" name="Science">
        <title>Green evolution and dynamic adaptations revealed by genomes of the marine picoeukaryotes Micromonas.</title>
        <authorList>
            <person name="Worden A.Z."/>
            <person name="Lee J.H."/>
            <person name="Mock T."/>
            <person name="Rouze P."/>
            <person name="Simmons M.P."/>
            <person name="Aerts A.L."/>
            <person name="Allen A.E."/>
            <person name="Cuvelier M.L."/>
            <person name="Derelle E."/>
            <person name="Everett M.V."/>
            <person name="Foulon E."/>
            <person name="Grimwood J."/>
            <person name="Gundlach H."/>
            <person name="Henrissat B."/>
            <person name="Napoli C."/>
            <person name="McDonald S.M."/>
            <person name="Parker M.S."/>
            <person name="Rombauts S."/>
            <person name="Salamov A."/>
            <person name="Von Dassow P."/>
            <person name="Badger J.H."/>
            <person name="Coutinho P.M."/>
            <person name="Demir E."/>
            <person name="Dubchak I."/>
            <person name="Gentemann C."/>
            <person name="Eikrem W."/>
            <person name="Gready J.E."/>
            <person name="John U."/>
            <person name="Lanier W."/>
            <person name="Lindquist E.A."/>
            <person name="Lucas S."/>
            <person name="Mayer K.F."/>
            <person name="Moreau H."/>
            <person name="Not F."/>
            <person name="Otillar R."/>
            <person name="Panaud O."/>
            <person name="Pangilinan J."/>
            <person name="Paulsen I."/>
            <person name="Piegu B."/>
            <person name="Poliakov A."/>
            <person name="Robbens S."/>
            <person name="Schmutz J."/>
            <person name="Toulza E."/>
            <person name="Wyss T."/>
            <person name="Zelensky A."/>
            <person name="Zhou K."/>
            <person name="Armbrust E.V."/>
            <person name="Bhattacharya D."/>
            <person name="Goodenough U.W."/>
            <person name="Van de Peer Y."/>
            <person name="Grigoriev I.V."/>
        </authorList>
    </citation>
    <scope>NUCLEOTIDE SEQUENCE [LARGE SCALE GENOMIC DNA]</scope>
    <source>
        <strain evidence="4">RCC299 / NOUM17</strain>
    </source>
</reference>
<proteinExistence type="predicted"/>
<dbReference type="GeneID" id="8245973"/>